<evidence type="ECO:0000256" key="1">
    <source>
        <dbReference type="SAM" id="SignalP"/>
    </source>
</evidence>
<dbReference type="EMBL" id="CP159279">
    <property type="protein sequence ID" value="XCH13360.1"/>
    <property type="molecule type" value="Genomic_DNA"/>
</dbReference>
<dbReference type="RefSeq" id="WP_353713164.1">
    <property type="nucleotide sequence ID" value="NZ_CP159279.1"/>
</dbReference>
<feature type="signal peptide" evidence="1">
    <location>
        <begin position="1"/>
        <end position="31"/>
    </location>
</feature>
<proteinExistence type="predicted"/>
<accession>A0AAU8EX23</accession>
<reference evidence="2" key="1">
    <citation type="submission" date="2024-06" db="EMBL/GenBank/DDBJ databases">
        <title>Biodegradation of dimethachlon by Arthrobacter sp. K5: mechanistic insights and ecological implications.</title>
        <authorList>
            <person name="Hu S."/>
            <person name="Lu P."/>
        </authorList>
    </citation>
    <scope>NUCLEOTIDE SEQUENCE</scope>
    <source>
        <strain evidence="2">K5</strain>
    </source>
</reference>
<protein>
    <submittedName>
        <fullName evidence="2">Uncharacterized protein</fullName>
    </submittedName>
</protein>
<name>A0AAU8EX23_9MICC</name>
<dbReference type="AlphaFoldDB" id="A0AAU8EX23"/>
<evidence type="ECO:0000313" key="2">
    <source>
        <dbReference type="EMBL" id="XCH13360.1"/>
    </source>
</evidence>
<keyword evidence="1" id="KW-0732">Signal</keyword>
<gene>
    <name evidence="2" type="ORF">ABRP34_10415</name>
</gene>
<feature type="chain" id="PRO_5043560453" evidence="1">
    <location>
        <begin position="32"/>
        <end position="173"/>
    </location>
</feature>
<sequence>MTPPTPSRRSARIALVSTVSLGLLAGPIAMATPAVADSKSADCTVKALKPKVHDKDKGGYKKGERKFVKVEFEFKIRCDKDAKVHFEQKMFQKDGKWKVDQIGKDHGNVWVHKHESVVNIVKVYDKDRHDKYEKVFHYVKIRVEKKDRYGKWAKWSDFDKSPVATIYVPNGRY</sequence>
<organism evidence="2">
    <name type="scientific">Arthrobacter sp. K5</name>
    <dbReference type="NCBI Taxonomy" id="2839623"/>
    <lineage>
        <taxon>Bacteria</taxon>
        <taxon>Bacillati</taxon>
        <taxon>Actinomycetota</taxon>
        <taxon>Actinomycetes</taxon>
        <taxon>Micrococcales</taxon>
        <taxon>Micrococcaceae</taxon>
        <taxon>Arthrobacter</taxon>
    </lineage>
</organism>